<evidence type="ECO:0000256" key="1">
    <source>
        <dbReference type="SAM" id="MobiDB-lite"/>
    </source>
</evidence>
<keyword evidence="3" id="KW-1185">Reference proteome</keyword>
<evidence type="ECO:0000313" key="3">
    <source>
        <dbReference type="Proteomes" id="UP000673691"/>
    </source>
</evidence>
<name>A0A8H8DH22_9FUNG</name>
<sequence length="133" mass="14592">MYIDEQAQVAPSPPPIPPPRSGGYGYAPEAHSSGGGPSRSPLLSRHGSRPPSPPFPGGGHSGTDFSVIVEGLKFLYKIARPELDRRTASWDSRVCLWQNRPLGIRSSCWKQLTTSNRNLRGDSRLLLRRVVAF</sequence>
<dbReference type="Proteomes" id="UP000673691">
    <property type="component" value="Unassembled WGS sequence"/>
</dbReference>
<reference evidence="2 3" key="1">
    <citation type="journal article" name="Sci. Rep.">
        <title>Genome-scale phylogenetic analyses confirm Olpidium as the closest living zoosporic fungus to the non-flagellated, terrestrial fungi.</title>
        <authorList>
            <person name="Chang Y."/>
            <person name="Rochon D."/>
            <person name="Sekimoto S."/>
            <person name="Wang Y."/>
            <person name="Chovatia M."/>
            <person name="Sandor L."/>
            <person name="Salamov A."/>
            <person name="Grigoriev I.V."/>
            <person name="Stajich J.E."/>
            <person name="Spatafora J.W."/>
        </authorList>
    </citation>
    <scope>NUCLEOTIDE SEQUENCE [LARGE SCALE GENOMIC DNA]</scope>
    <source>
        <strain evidence="2">S191</strain>
    </source>
</reference>
<evidence type="ECO:0000313" key="2">
    <source>
        <dbReference type="EMBL" id="KAG5457958.1"/>
    </source>
</evidence>
<feature type="region of interest" description="Disordered" evidence="1">
    <location>
        <begin position="1"/>
        <end position="62"/>
    </location>
</feature>
<comment type="caution">
    <text evidence="2">The sequence shown here is derived from an EMBL/GenBank/DDBJ whole genome shotgun (WGS) entry which is preliminary data.</text>
</comment>
<feature type="compositionally biased region" description="Pro residues" evidence="1">
    <location>
        <begin position="11"/>
        <end position="20"/>
    </location>
</feature>
<dbReference type="EMBL" id="JAEFCI010009205">
    <property type="protein sequence ID" value="KAG5457958.1"/>
    <property type="molecule type" value="Genomic_DNA"/>
</dbReference>
<gene>
    <name evidence="2" type="ORF">BJ554DRAFT_1914</name>
</gene>
<protein>
    <submittedName>
        <fullName evidence="2">Uncharacterized protein</fullName>
    </submittedName>
</protein>
<accession>A0A8H8DH22</accession>
<organism evidence="2 3">
    <name type="scientific">Olpidium bornovanus</name>
    <dbReference type="NCBI Taxonomy" id="278681"/>
    <lineage>
        <taxon>Eukaryota</taxon>
        <taxon>Fungi</taxon>
        <taxon>Fungi incertae sedis</taxon>
        <taxon>Olpidiomycota</taxon>
        <taxon>Olpidiomycotina</taxon>
        <taxon>Olpidiomycetes</taxon>
        <taxon>Olpidiales</taxon>
        <taxon>Olpidiaceae</taxon>
        <taxon>Olpidium</taxon>
    </lineage>
</organism>
<dbReference type="AlphaFoldDB" id="A0A8H8DH22"/>
<proteinExistence type="predicted"/>